<dbReference type="RefSeq" id="WP_231615670.1">
    <property type="nucleotide sequence ID" value="NZ_SJPV01000005.1"/>
</dbReference>
<dbReference type="Proteomes" id="UP000319143">
    <property type="component" value="Unassembled WGS sequence"/>
</dbReference>
<feature type="compositionally biased region" description="Low complexity" evidence="1">
    <location>
        <begin position="84"/>
        <end position="97"/>
    </location>
</feature>
<keyword evidence="3" id="KW-1185">Reference proteome</keyword>
<comment type="caution">
    <text evidence="2">The sequence shown here is derived from an EMBL/GenBank/DDBJ whole genome shotgun (WGS) entry which is preliminary data.</text>
</comment>
<evidence type="ECO:0000256" key="1">
    <source>
        <dbReference type="SAM" id="MobiDB-lite"/>
    </source>
</evidence>
<proteinExistence type="predicted"/>
<evidence type="ECO:0000313" key="3">
    <source>
        <dbReference type="Proteomes" id="UP000319143"/>
    </source>
</evidence>
<accession>A0A5C6DQG9</accession>
<protein>
    <submittedName>
        <fullName evidence="2">Uncharacterized protein</fullName>
    </submittedName>
</protein>
<organism evidence="2 3">
    <name type="scientific">Novipirellula artificiosorum</name>
    <dbReference type="NCBI Taxonomy" id="2528016"/>
    <lineage>
        <taxon>Bacteria</taxon>
        <taxon>Pseudomonadati</taxon>
        <taxon>Planctomycetota</taxon>
        <taxon>Planctomycetia</taxon>
        <taxon>Pirellulales</taxon>
        <taxon>Pirellulaceae</taxon>
        <taxon>Novipirellula</taxon>
    </lineage>
</organism>
<sequence length="361" mass="39499">MLSFALLPAIMTALGCQSRAHNDLYRQRMASEIRVLEDQLYDADYQNQVLRDQLQRAKSQAEASKRSVGGTVPAPEPRPHLAPDRQPSLDPSSLPDSIDMEDGFDAPLIDPGEAVPMDQLGNPFLDTEDVQGIDEEPVDELDAESEMLPLPPPIGEPEPPGKADTEVLPIEPGELLPPPNPGFEELPTPPGQIQLPDAVKSTQPNLIFPESLELHMGLSGGHRFDDSDEAQGSAESGTTDGLFLVVRALDRRGVTVDLNQFEIEGELTVVALDPTRDAGAARIGRWEFSAEEVANLVRSQPTSGLHIPVKWQDAKPAGDEVVVHIRLRSDEDEMRCEGRINTKESSKLAKWLPRSDEAAQR</sequence>
<dbReference type="EMBL" id="SJPV01000005">
    <property type="protein sequence ID" value="TWU37029.1"/>
    <property type="molecule type" value="Genomic_DNA"/>
</dbReference>
<gene>
    <name evidence="2" type="ORF">Poly41_31550</name>
</gene>
<evidence type="ECO:0000313" key="2">
    <source>
        <dbReference type="EMBL" id="TWU37029.1"/>
    </source>
</evidence>
<reference evidence="2 3" key="1">
    <citation type="submission" date="2019-02" db="EMBL/GenBank/DDBJ databases">
        <title>Deep-cultivation of Planctomycetes and their phenomic and genomic characterization uncovers novel biology.</title>
        <authorList>
            <person name="Wiegand S."/>
            <person name="Jogler M."/>
            <person name="Boedeker C."/>
            <person name="Pinto D."/>
            <person name="Vollmers J."/>
            <person name="Rivas-Marin E."/>
            <person name="Kohn T."/>
            <person name="Peeters S.H."/>
            <person name="Heuer A."/>
            <person name="Rast P."/>
            <person name="Oberbeckmann S."/>
            <person name="Bunk B."/>
            <person name="Jeske O."/>
            <person name="Meyerdierks A."/>
            <person name="Storesund J.E."/>
            <person name="Kallscheuer N."/>
            <person name="Luecker S."/>
            <person name="Lage O.M."/>
            <person name="Pohl T."/>
            <person name="Merkel B.J."/>
            <person name="Hornburger P."/>
            <person name="Mueller R.-W."/>
            <person name="Bruemmer F."/>
            <person name="Labrenz M."/>
            <person name="Spormann A.M."/>
            <person name="Op Den Camp H."/>
            <person name="Overmann J."/>
            <person name="Amann R."/>
            <person name="Jetten M.S.M."/>
            <person name="Mascher T."/>
            <person name="Medema M.H."/>
            <person name="Devos D.P."/>
            <person name="Kaster A.-K."/>
            <person name="Ovreas L."/>
            <person name="Rohde M."/>
            <person name="Galperin M.Y."/>
            <person name="Jogler C."/>
        </authorList>
    </citation>
    <scope>NUCLEOTIDE SEQUENCE [LARGE SCALE GENOMIC DNA]</scope>
    <source>
        <strain evidence="2 3">Poly41</strain>
    </source>
</reference>
<dbReference type="AlphaFoldDB" id="A0A5C6DQG9"/>
<feature type="region of interest" description="Disordered" evidence="1">
    <location>
        <begin position="55"/>
        <end position="103"/>
    </location>
</feature>
<name>A0A5C6DQG9_9BACT</name>